<evidence type="ECO:0000256" key="2">
    <source>
        <dbReference type="ARBA" id="ARBA00009116"/>
    </source>
</evidence>
<keyword evidence="3" id="KW-0809">Transit peptide</keyword>
<evidence type="ECO:0000256" key="3">
    <source>
        <dbReference type="ARBA" id="ARBA00022946"/>
    </source>
</evidence>
<dbReference type="AlphaFoldDB" id="A0A9P0H8B9"/>
<organism evidence="5 6">
    <name type="scientific">Nezara viridula</name>
    <name type="common">Southern green stink bug</name>
    <name type="synonym">Cimex viridulus</name>
    <dbReference type="NCBI Taxonomy" id="85310"/>
    <lineage>
        <taxon>Eukaryota</taxon>
        <taxon>Metazoa</taxon>
        <taxon>Ecdysozoa</taxon>
        <taxon>Arthropoda</taxon>
        <taxon>Hexapoda</taxon>
        <taxon>Insecta</taxon>
        <taxon>Pterygota</taxon>
        <taxon>Neoptera</taxon>
        <taxon>Paraneoptera</taxon>
        <taxon>Hemiptera</taxon>
        <taxon>Heteroptera</taxon>
        <taxon>Panheteroptera</taxon>
        <taxon>Pentatomomorpha</taxon>
        <taxon>Pentatomoidea</taxon>
        <taxon>Pentatomidae</taxon>
        <taxon>Pentatominae</taxon>
        <taxon>Nezara</taxon>
    </lineage>
</organism>
<evidence type="ECO:0008006" key="7">
    <source>
        <dbReference type="Google" id="ProtNLM"/>
    </source>
</evidence>
<evidence type="ECO:0000313" key="6">
    <source>
        <dbReference type="Proteomes" id="UP001152798"/>
    </source>
</evidence>
<sequence length="276" mass="32317">MAVVFRRHFQRIILNSRKIMTTGFDLNKAKDDLESNPYFNKYADKIRQIQNADPEEFLKKLKACQEKNKEIKVETKKVVYGDKKSPSVSQVKQTRKLDEIMKTSLLENKSKEEIISIWNEFHKGKNVVYGTLTSDAYRTIRKYGEKYVTFLLPLPRGEGYEFIMLQFENNEVHFTPLISYQTHKADAPECLTVVYYADLSETKDVVLMKGEFDKNILSSVESQCLINQLHLYYGENDDKRIRQMDTFNNNPDSFRYMDLIAEMDLIPLKSQSATKK</sequence>
<dbReference type="GO" id="GO:0005739">
    <property type="term" value="C:mitochondrion"/>
    <property type="evidence" value="ECO:0007669"/>
    <property type="project" value="UniProtKB-SubCell"/>
</dbReference>
<reference evidence="5" key="1">
    <citation type="submission" date="2022-01" db="EMBL/GenBank/DDBJ databases">
        <authorList>
            <person name="King R."/>
        </authorList>
    </citation>
    <scope>NUCLEOTIDE SEQUENCE</scope>
</reference>
<dbReference type="Pfam" id="PF06644">
    <property type="entry name" value="ATP11"/>
    <property type="match status" value="1"/>
</dbReference>
<dbReference type="OrthoDB" id="16535at2759"/>
<proteinExistence type="inferred from homology"/>
<dbReference type="EMBL" id="OV725079">
    <property type="protein sequence ID" value="CAH1397146.1"/>
    <property type="molecule type" value="Genomic_DNA"/>
</dbReference>
<dbReference type="InterPro" id="IPR010591">
    <property type="entry name" value="ATP11"/>
</dbReference>
<accession>A0A9P0H8B9</accession>
<evidence type="ECO:0000256" key="1">
    <source>
        <dbReference type="ARBA" id="ARBA00004173"/>
    </source>
</evidence>
<dbReference type="Proteomes" id="UP001152798">
    <property type="component" value="Chromosome 3"/>
</dbReference>
<gene>
    <name evidence="5" type="ORF">NEZAVI_LOCUS7050</name>
</gene>
<comment type="similarity">
    <text evidence="2">Belongs to the ATP11 family.</text>
</comment>
<protein>
    <recommendedName>
        <fullName evidence="7">ATP synthase mitochondrial F1 complex assembly factor 1</fullName>
    </recommendedName>
</protein>
<comment type="subcellular location">
    <subcellularLocation>
        <location evidence="1">Mitochondrion</location>
    </subcellularLocation>
</comment>
<keyword evidence="6" id="KW-1185">Reference proteome</keyword>
<evidence type="ECO:0000313" key="5">
    <source>
        <dbReference type="EMBL" id="CAH1397146.1"/>
    </source>
</evidence>
<name>A0A9P0H8B9_NEZVI</name>
<dbReference type="GO" id="GO:0033615">
    <property type="term" value="P:mitochondrial proton-transporting ATP synthase complex assembly"/>
    <property type="evidence" value="ECO:0007669"/>
    <property type="project" value="TreeGrafter"/>
</dbReference>
<dbReference type="PANTHER" id="PTHR13126:SF0">
    <property type="entry name" value="ATP SYNTHASE MITOCHONDRIAL F1 COMPLEX ASSEMBLY FACTOR 1"/>
    <property type="match status" value="1"/>
</dbReference>
<dbReference type="PANTHER" id="PTHR13126">
    <property type="entry name" value="CHAPERONE ATP11"/>
    <property type="match status" value="1"/>
</dbReference>
<evidence type="ECO:0000256" key="4">
    <source>
        <dbReference type="ARBA" id="ARBA00023128"/>
    </source>
</evidence>
<keyword evidence="4" id="KW-0496">Mitochondrion</keyword>